<gene>
    <name evidence="3" type="primary">pyrB</name>
    <name evidence="3" type="ORF">Lpl14_14554</name>
</gene>
<evidence type="ECO:0000256" key="1">
    <source>
        <dbReference type="ARBA" id="ARBA00022679"/>
    </source>
</evidence>
<dbReference type="InterPro" id="IPR036901">
    <property type="entry name" value="Asp/Orn_carbamoylTrfase_sf"/>
</dbReference>
<comment type="caution">
    <text evidence="3">The sequence shown here is derived from an EMBL/GenBank/DDBJ whole genome shotgun (WGS) entry which is preliminary data.</text>
</comment>
<dbReference type="GO" id="GO:0004070">
    <property type="term" value="F:aspartate carbamoyltransferase activity"/>
    <property type="evidence" value="ECO:0007669"/>
    <property type="project" value="UniProtKB-EC"/>
</dbReference>
<keyword evidence="1 3" id="KW-0808">Transferase</keyword>
<reference evidence="3 4" key="1">
    <citation type="journal article" date="2013" name="PLoS ONE">
        <title>Lactobacillus paracasei comparative genomics: towards species pan-genome definition and exploitation of diversity.</title>
        <authorList>
            <person name="Smokvina T."/>
            <person name="Wels M."/>
            <person name="Polka J."/>
            <person name="Chervaux C."/>
            <person name="Brisse S."/>
            <person name="Boekhorst J."/>
            <person name="van Hylckama Vlieg J.E."/>
            <person name="Siezen R.J."/>
        </authorList>
    </citation>
    <scope>NUCLEOTIDE SEQUENCE [LARGE SCALE GENOMIC DNA]</scope>
    <source>
        <strain evidence="3 4">Lpl14</strain>
    </source>
</reference>
<dbReference type="EMBL" id="ANKB01000095">
    <property type="protein sequence ID" value="EPC62655.1"/>
    <property type="molecule type" value="Genomic_DNA"/>
</dbReference>
<dbReference type="PANTHER" id="PTHR45753:SF6">
    <property type="entry name" value="ASPARTATE CARBAMOYLTRANSFERASE"/>
    <property type="match status" value="1"/>
</dbReference>
<name>A0A829GQG2_LACPA</name>
<dbReference type="InterPro" id="IPR006130">
    <property type="entry name" value="Asp/Orn_carbamoylTrfase"/>
</dbReference>
<feature type="non-terminal residue" evidence="3">
    <location>
        <position position="129"/>
    </location>
</feature>
<feature type="domain" description="Aspartate/ornithine carbamoyltransferase carbamoyl-P binding" evidence="2">
    <location>
        <begin position="13"/>
        <end position="113"/>
    </location>
</feature>
<dbReference type="GO" id="GO:0016597">
    <property type="term" value="F:amino acid binding"/>
    <property type="evidence" value="ECO:0007669"/>
    <property type="project" value="InterPro"/>
</dbReference>
<dbReference type="Proteomes" id="UP000014285">
    <property type="component" value="Unassembled WGS sequence"/>
</dbReference>
<protein>
    <submittedName>
        <fullName evidence="3">Aspartate carbamoyltransferase catalytic subunit</fullName>
        <ecNumber evidence="3">2.1.3.2</ecNumber>
    </submittedName>
</protein>
<dbReference type="PROSITE" id="PS00097">
    <property type="entry name" value="CARBAMOYLTRANSFERASE"/>
    <property type="match status" value="1"/>
</dbReference>
<organism evidence="3 4">
    <name type="scientific">Lacticaseibacillus paracasei subsp. tolerans Lpl14</name>
    <dbReference type="NCBI Taxonomy" id="1256229"/>
    <lineage>
        <taxon>Bacteria</taxon>
        <taxon>Bacillati</taxon>
        <taxon>Bacillota</taxon>
        <taxon>Bacilli</taxon>
        <taxon>Lactobacillales</taxon>
        <taxon>Lactobacillaceae</taxon>
        <taxon>Lacticaseibacillus</taxon>
    </lineage>
</organism>
<dbReference type="PANTHER" id="PTHR45753">
    <property type="entry name" value="ORNITHINE CARBAMOYLTRANSFERASE, MITOCHONDRIAL"/>
    <property type="match status" value="1"/>
</dbReference>
<dbReference type="InterPro" id="IPR006132">
    <property type="entry name" value="Asp/Orn_carbamoyltranf_P-bd"/>
</dbReference>
<dbReference type="Gene3D" id="3.40.50.1370">
    <property type="entry name" value="Aspartate/ornithine carbamoyltransferase"/>
    <property type="match status" value="1"/>
</dbReference>
<dbReference type="Pfam" id="PF02729">
    <property type="entry name" value="OTCace_N"/>
    <property type="match status" value="1"/>
</dbReference>
<dbReference type="SUPFAM" id="SSF53671">
    <property type="entry name" value="Aspartate/ornithine carbamoyltransferase"/>
    <property type="match status" value="1"/>
</dbReference>
<evidence type="ECO:0000313" key="4">
    <source>
        <dbReference type="Proteomes" id="UP000014285"/>
    </source>
</evidence>
<sequence>MTLSNFTDTSFQDFVSAEQVDDKSAMALINRAEDFKAGQTVHFPEPIYAANLFFENSTRTHTSFEMAERKLGLTVIPFDPAHSSVSKGETLEDTIKTIGAIGVNIAVMRHAQDGYYNDLLGAWPTTAIV</sequence>
<dbReference type="EC" id="2.1.3.2" evidence="3"/>
<evidence type="ECO:0000313" key="3">
    <source>
        <dbReference type="EMBL" id="EPC62655.1"/>
    </source>
</evidence>
<dbReference type="GO" id="GO:0006520">
    <property type="term" value="P:amino acid metabolic process"/>
    <property type="evidence" value="ECO:0007669"/>
    <property type="project" value="InterPro"/>
</dbReference>
<dbReference type="AlphaFoldDB" id="A0A829GQG2"/>
<accession>A0A829GQG2</accession>
<dbReference type="PRINTS" id="PR00101">
    <property type="entry name" value="ATCASE"/>
</dbReference>
<proteinExistence type="predicted"/>
<evidence type="ECO:0000259" key="2">
    <source>
        <dbReference type="Pfam" id="PF02729"/>
    </source>
</evidence>
<dbReference type="GO" id="GO:0005829">
    <property type="term" value="C:cytosol"/>
    <property type="evidence" value="ECO:0007669"/>
    <property type="project" value="TreeGrafter"/>
</dbReference>